<sequence length="429" mass="47547">MQIHPVPSVDAQVLYQAYHPIIGRKIFDFIVQTAESFGLPAEDCRLLDTSTETDIRVLCGNYHCLVTQSVALEDKQHLQTALEAHSVRSSFPDAADLIQSATAYTQISVQKGVLPNGTAPSVPTAFCDTEEAGVAMAFARAITRYVVSKRRASVVFWGSSLFLMKPETFLELDRDETADLIYLHPHLYGETVPETGQQLFGVFGAGAHALIGHALEFRPCAVPPNYLVQKLYEFLLLIRRSGRVLRDGEVFGKDENEKIQVLHHMASDGGPPEIELKILHNPALGIVREEGPTDLLHDEMDFSRIGQGISDDEDRELNPHDPIDAAILEQLRSRNKKAPEPGPEISEEDESDQAFSDLDPQTASMPEVSEPEQPEFSRRSSPPPIQPSKRVSMEELRSFAQQAQASEEDTEQRSPKRGLLGKLFGKKSG</sequence>
<evidence type="ECO:0000313" key="3">
    <source>
        <dbReference type="Proteomes" id="UP001431221"/>
    </source>
</evidence>
<gene>
    <name evidence="2" type="ORF">M0H32_07115</name>
</gene>
<dbReference type="RefSeq" id="WP_248152606.1">
    <property type="nucleotide sequence ID" value="NZ_JALNMJ010000003.1"/>
</dbReference>
<protein>
    <submittedName>
        <fullName evidence="2">DUF4261 domain-containing protein</fullName>
    </submittedName>
</protein>
<evidence type="ECO:0000256" key="1">
    <source>
        <dbReference type="SAM" id="MobiDB-lite"/>
    </source>
</evidence>
<organism evidence="2 3">
    <name type="scientific">Roseibium sediminicola</name>
    <dbReference type="NCBI Taxonomy" id="2933272"/>
    <lineage>
        <taxon>Bacteria</taxon>
        <taxon>Pseudomonadati</taxon>
        <taxon>Pseudomonadota</taxon>
        <taxon>Alphaproteobacteria</taxon>
        <taxon>Hyphomicrobiales</taxon>
        <taxon>Stappiaceae</taxon>
        <taxon>Roseibium</taxon>
    </lineage>
</organism>
<keyword evidence="3" id="KW-1185">Reference proteome</keyword>
<dbReference type="Proteomes" id="UP001431221">
    <property type="component" value="Unassembled WGS sequence"/>
</dbReference>
<feature type="region of interest" description="Disordered" evidence="1">
    <location>
        <begin position="335"/>
        <end position="429"/>
    </location>
</feature>
<comment type="caution">
    <text evidence="2">The sequence shown here is derived from an EMBL/GenBank/DDBJ whole genome shotgun (WGS) entry which is preliminary data.</text>
</comment>
<dbReference type="EMBL" id="JALNMJ010000003">
    <property type="protein sequence ID" value="MCK7611925.1"/>
    <property type="molecule type" value="Genomic_DNA"/>
</dbReference>
<evidence type="ECO:0000313" key="2">
    <source>
        <dbReference type="EMBL" id="MCK7611925.1"/>
    </source>
</evidence>
<proteinExistence type="predicted"/>
<reference evidence="2" key="1">
    <citation type="submission" date="2022-04" db="EMBL/GenBank/DDBJ databases">
        <title>Roseibium sp. CAU 1639 isolated from mud.</title>
        <authorList>
            <person name="Kim W."/>
        </authorList>
    </citation>
    <scope>NUCLEOTIDE SEQUENCE</scope>
    <source>
        <strain evidence="2">CAU 1639</strain>
    </source>
</reference>
<accession>A0ABT0GRS1</accession>
<name>A0ABT0GRS1_9HYPH</name>